<dbReference type="Gene3D" id="3.40.50.300">
    <property type="entry name" value="P-loop containing nucleotide triphosphate hydrolases"/>
    <property type="match status" value="1"/>
</dbReference>
<dbReference type="PROSITE" id="PS00211">
    <property type="entry name" value="ABC_TRANSPORTER_1"/>
    <property type="match status" value="1"/>
</dbReference>
<dbReference type="PANTHER" id="PTHR43394:SF1">
    <property type="entry name" value="ATP-BINDING CASSETTE SUB-FAMILY B MEMBER 10, MITOCHONDRIAL"/>
    <property type="match status" value="1"/>
</dbReference>
<evidence type="ECO:0000256" key="1">
    <source>
        <dbReference type="ARBA" id="ARBA00004651"/>
    </source>
</evidence>
<dbReference type="PROSITE" id="PS50929">
    <property type="entry name" value="ABC_TM1F"/>
    <property type="match status" value="1"/>
</dbReference>
<feature type="transmembrane region" description="Helical" evidence="8">
    <location>
        <begin position="27"/>
        <end position="49"/>
    </location>
</feature>
<evidence type="ECO:0000256" key="5">
    <source>
        <dbReference type="ARBA" id="ARBA00022840"/>
    </source>
</evidence>
<dbReference type="RefSeq" id="WP_137395182.1">
    <property type="nucleotide sequence ID" value="NZ_CP124734.1"/>
</dbReference>
<dbReference type="Pfam" id="PF00664">
    <property type="entry name" value="ABC_membrane"/>
    <property type="match status" value="1"/>
</dbReference>
<keyword evidence="3 8" id="KW-0812">Transmembrane</keyword>
<feature type="transmembrane region" description="Helical" evidence="8">
    <location>
        <begin position="61"/>
        <end position="87"/>
    </location>
</feature>
<dbReference type="EMBL" id="CP124734">
    <property type="protein sequence ID" value="WHA43231.1"/>
    <property type="molecule type" value="Genomic_DNA"/>
</dbReference>
<evidence type="ECO:0000256" key="3">
    <source>
        <dbReference type="ARBA" id="ARBA00022692"/>
    </source>
</evidence>
<dbReference type="GO" id="GO:0005524">
    <property type="term" value="F:ATP binding"/>
    <property type="evidence" value="ECO:0007669"/>
    <property type="project" value="UniProtKB-KW"/>
</dbReference>
<sequence length="547" mass="60387">MQHTKTEVPLKWFGDVIWQYRGIYAELLGLAICLRLIALVEPFMFQVIIDRVLPFQRENTLTIVLLIFAAVSVFQVGFQTLSGYLGLVGSSRVTQDLGGKLFQHLYRLPYEYFRRWNIGEILSRLSETDAIRSFLIAATAGLFLDILFVAVYLGVLFTLSSQLTWLIIAALPIQALIYLGFGPIFRKYLRAQFDASARHQSKMVETLTGVATIKALAAERTAIEQLKSTLARQLEAGLRAGKIDIASAQMNFVVNRALTILILLIGSKLVFSGDLTLGQLVAFYLISEKVLGPIATFSELWERWQNAGVSRQRLGDVLSAQPEPLSELPKLPANLKPNLEICRASFSYTADVPVLENFSFRADAYSLNLVVGQSGTGKSTFGRLAAGLEKPSAGSICIDGLDLQDYNPHHVRATIAYVPQEAYLFDGSIRSNLLMGNPHATDEEIDSALASACASQFVETFRLGLDTAVGERGTSLSGGQRQRIAIARTLLAKPKIIILDEPTSAVDNDTQTMMAREFERLASTMTVVIITHRPQVFTNPSQIVEFN</sequence>
<gene>
    <name evidence="11" type="ORF">CFBP5477_018455</name>
</gene>
<dbReference type="SUPFAM" id="SSF52540">
    <property type="entry name" value="P-loop containing nucleoside triphosphate hydrolases"/>
    <property type="match status" value="1"/>
</dbReference>
<dbReference type="InterPro" id="IPR027417">
    <property type="entry name" value="P-loop_NTPase"/>
</dbReference>
<accession>A0AAF0HB64</accession>
<dbReference type="CDD" id="cd18782">
    <property type="entry name" value="ABC_6TM_PrtD_LapB_HlyB_like"/>
    <property type="match status" value="1"/>
</dbReference>
<feature type="transmembrane region" description="Helical" evidence="8">
    <location>
        <begin position="163"/>
        <end position="181"/>
    </location>
</feature>
<protein>
    <submittedName>
        <fullName evidence="11">Peptidase domain-containing ABC transporter</fullName>
    </submittedName>
</protein>
<evidence type="ECO:0000256" key="8">
    <source>
        <dbReference type="SAM" id="Phobius"/>
    </source>
</evidence>
<dbReference type="PROSITE" id="PS50893">
    <property type="entry name" value="ABC_TRANSPORTER_2"/>
    <property type="match status" value="1"/>
</dbReference>
<dbReference type="Pfam" id="PF00005">
    <property type="entry name" value="ABC_tran"/>
    <property type="match status" value="1"/>
</dbReference>
<evidence type="ECO:0000259" key="9">
    <source>
        <dbReference type="PROSITE" id="PS50893"/>
    </source>
</evidence>
<evidence type="ECO:0000259" key="10">
    <source>
        <dbReference type="PROSITE" id="PS50929"/>
    </source>
</evidence>
<feature type="transmembrane region" description="Helical" evidence="8">
    <location>
        <begin position="134"/>
        <end position="157"/>
    </location>
</feature>
<dbReference type="PANTHER" id="PTHR43394">
    <property type="entry name" value="ATP-DEPENDENT PERMEASE MDL1, MITOCHONDRIAL"/>
    <property type="match status" value="1"/>
</dbReference>
<dbReference type="Gene3D" id="1.20.1560.10">
    <property type="entry name" value="ABC transporter type 1, transmembrane domain"/>
    <property type="match status" value="1"/>
</dbReference>
<feature type="domain" description="ABC transmembrane type-1" evidence="10">
    <location>
        <begin position="27"/>
        <end position="306"/>
    </location>
</feature>
<evidence type="ECO:0000256" key="4">
    <source>
        <dbReference type="ARBA" id="ARBA00022741"/>
    </source>
</evidence>
<dbReference type="SUPFAM" id="SSF90123">
    <property type="entry name" value="ABC transporter transmembrane region"/>
    <property type="match status" value="1"/>
</dbReference>
<evidence type="ECO:0000256" key="6">
    <source>
        <dbReference type="ARBA" id="ARBA00022989"/>
    </source>
</evidence>
<dbReference type="Proteomes" id="UP000298664">
    <property type="component" value="Chromosome Linear"/>
</dbReference>
<keyword evidence="6 8" id="KW-1133">Transmembrane helix</keyword>
<dbReference type="InterPro" id="IPR003593">
    <property type="entry name" value="AAA+_ATPase"/>
</dbReference>
<evidence type="ECO:0000313" key="11">
    <source>
        <dbReference type="EMBL" id="WHA43231.1"/>
    </source>
</evidence>
<keyword evidence="4" id="KW-0547">Nucleotide-binding</keyword>
<evidence type="ECO:0000313" key="12">
    <source>
        <dbReference type="Proteomes" id="UP000298664"/>
    </source>
</evidence>
<comment type="similarity">
    <text evidence="2">Belongs to the ABC transporter superfamily.</text>
</comment>
<dbReference type="GO" id="GO:0015421">
    <property type="term" value="F:ABC-type oligopeptide transporter activity"/>
    <property type="evidence" value="ECO:0007669"/>
    <property type="project" value="TreeGrafter"/>
</dbReference>
<keyword evidence="7 8" id="KW-0472">Membrane</keyword>
<name>A0AAF0HB64_9HYPH</name>
<feature type="domain" description="ABC transporter" evidence="9">
    <location>
        <begin position="339"/>
        <end position="546"/>
    </location>
</feature>
<keyword evidence="5" id="KW-0067">ATP-binding</keyword>
<evidence type="ECO:0000256" key="7">
    <source>
        <dbReference type="ARBA" id="ARBA00023136"/>
    </source>
</evidence>
<dbReference type="InterPro" id="IPR017871">
    <property type="entry name" value="ABC_transporter-like_CS"/>
</dbReference>
<dbReference type="InterPro" id="IPR011527">
    <property type="entry name" value="ABC1_TM_dom"/>
</dbReference>
<comment type="subcellular location">
    <subcellularLocation>
        <location evidence="1">Cell membrane</location>
        <topology evidence="1">Multi-pass membrane protein</topology>
    </subcellularLocation>
</comment>
<dbReference type="GO" id="GO:0005886">
    <property type="term" value="C:plasma membrane"/>
    <property type="evidence" value="ECO:0007669"/>
    <property type="project" value="UniProtKB-SubCell"/>
</dbReference>
<dbReference type="GO" id="GO:0016887">
    <property type="term" value="F:ATP hydrolysis activity"/>
    <property type="evidence" value="ECO:0007669"/>
    <property type="project" value="InterPro"/>
</dbReference>
<organism evidence="11 12">
    <name type="scientific">Agrobacterium larrymoorei</name>
    <dbReference type="NCBI Taxonomy" id="160699"/>
    <lineage>
        <taxon>Bacteria</taxon>
        <taxon>Pseudomonadati</taxon>
        <taxon>Pseudomonadota</taxon>
        <taxon>Alphaproteobacteria</taxon>
        <taxon>Hyphomicrobiales</taxon>
        <taxon>Rhizobiaceae</taxon>
        <taxon>Rhizobium/Agrobacterium group</taxon>
        <taxon>Agrobacterium</taxon>
    </lineage>
</organism>
<evidence type="ECO:0000256" key="2">
    <source>
        <dbReference type="ARBA" id="ARBA00005417"/>
    </source>
</evidence>
<dbReference type="InterPro" id="IPR003439">
    <property type="entry name" value="ABC_transporter-like_ATP-bd"/>
</dbReference>
<dbReference type="AlphaFoldDB" id="A0AAF0HB64"/>
<proteinExistence type="inferred from homology"/>
<reference evidence="11" key="1">
    <citation type="submission" date="2023-05" db="EMBL/GenBank/DDBJ databases">
        <title>Complete genome sequence of Agrobacterium larrymoorei CFBP5477.</title>
        <authorList>
            <person name="Yen H.-C."/>
            <person name="Chou L."/>
            <person name="Lin Y.-C."/>
            <person name="Lai E.-M."/>
            <person name="Kuo C.-H."/>
        </authorList>
    </citation>
    <scope>NUCLEOTIDE SEQUENCE</scope>
    <source>
        <strain evidence="11">CFBP5477</strain>
    </source>
</reference>
<dbReference type="SMART" id="SM00382">
    <property type="entry name" value="AAA"/>
    <property type="match status" value="1"/>
</dbReference>
<dbReference type="InterPro" id="IPR039421">
    <property type="entry name" value="Type_1_exporter"/>
</dbReference>
<dbReference type="InterPro" id="IPR036640">
    <property type="entry name" value="ABC1_TM_sf"/>
</dbReference>